<dbReference type="Proteomes" id="UP000186953">
    <property type="component" value="Unassembled WGS sequence"/>
</dbReference>
<protein>
    <submittedName>
        <fullName evidence="2">Uncharacterized protein</fullName>
    </submittedName>
</protein>
<evidence type="ECO:0000256" key="1">
    <source>
        <dbReference type="SAM" id="Phobius"/>
    </source>
</evidence>
<reference evidence="3" key="1">
    <citation type="submission" date="2017-01" db="EMBL/GenBank/DDBJ databases">
        <authorList>
            <person name="Varghese N."/>
            <person name="Submissions S."/>
        </authorList>
    </citation>
    <scope>NUCLEOTIDE SEQUENCE [LARGE SCALE GENOMIC DNA]</scope>
    <source>
        <strain evidence="3">DSM 15366</strain>
    </source>
</reference>
<gene>
    <name evidence="2" type="ORF">SAMN05421797_10712</name>
</gene>
<keyword evidence="1" id="KW-0812">Transmembrane</keyword>
<accession>A0A1N6YJ70</accession>
<evidence type="ECO:0000313" key="3">
    <source>
        <dbReference type="Proteomes" id="UP000186953"/>
    </source>
</evidence>
<dbReference type="PROSITE" id="PS51257">
    <property type="entry name" value="PROKAR_LIPOPROTEIN"/>
    <property type="match status" value="1"/>
</dbReference>
<dbReference type="STRING" id="228959.SAMN05421797_10712"/>
<dbReference type="RefSeq" id="WP_143744184.1">
    <property type="nucleotide sequence ID" value="NZ_FTMA01000007.1"/>
</dbReference>
<name>A0A1N6YJ70_9FLAO</name>
<proteinExistence type="predicted"/>
<dbReference type="OrthoDB" id="1067458at2"/>
<keyword evidence="3" id="KW-1185">Reference proteome</keyword>
<keyword evidence="1" id="KW-0472">Membrane</keyword>
<feature type="transmembrane region" description="Helical" evidence="1">
    <location>
        <begin position="473"/>
        <end position="495"/>
    </location>
</feature>
<organism evidence="2 3">
    <name type="scientific">Maribacter ulvicola</name>
    <dbReference type="NCBI Taxonomy" id="228959"/>
    <lineage>
        <taxon>Bacteria</taxon>
        <taxon>Pseudomonadati</taxon>
        <taxon>Bacteroidota</taxon>
        <taxon>Flavobacteriia</taxon>
        <taxon>Flavobacteriales</taxon>
        <taxon>Flavobacteriaceae</taxon>
        <taxon>Maribacter</taxon>
    </lineage>
</organism>
<dbReference type="AlphaFoldDB" id="A0A1N6YJ70"/>
<evidence type="ECO:0000313" key="2">
    <source>
        <dbReference type="EMBL" id="SIR14580.1"/>
    </source>
</evidence>
<dbReference type="EMBL" id="FTMA01000007">
    <property type="protein sequence ID" value="SIR14580.1"/>
    <property type="molecule type" value="Genomic_DNA"/>
</dbReference>
<keyword evidence="1" id="KW-1133">Transmembrane helix</keyword>
<sequence>MRKTLLQCSVITILLVVFCSCERSDRRVTKAEQTVAIDTIANLETPESTIAEQKALKVKLYIENSGSMFGYVNGGTQLKNMLQNLLVDLKHKYDEDNIELYFVASKIYANPIKTDVVGFANKLDISSIQKAGTKRERATSDLNDIFRQITNEIEDNSISILLSDFIYSVNESGEGSTVNRLGEAKALTKDVFLTADKKGQKLTTNVYQFVSDFDGKYYDFNDEGKKFKGQRPYYLAVIGEQSTIKQFTNQMTNQIGLKFPNYKGYSNEYLLTAEDFKVEDYTVLSSTYNVGRIKPVRGSEVNGQVRKIEVEDSGRGDVTFQMAIAVDLSSLAVTNNYITNIENYELENDDYTLFEIGQIEDENIVFINGEKQPISKTDLNHMAFNATHAFIFQSTNPNSGNLSFRLKNNIPKWVNESSLLDDIDLTINTNKQNKTFGLEYLINGISEAYLQATKKVSYFDIDITIEKPKSSSFLGTAFGILFVLLLISLIVIMILKQKTRK</sequence>